<name>A0ABS3NK84_9GAMM</name>
<keyword evidence="3" id="KW-1185">Reference proteome</keyword>
<reference evidence="2 3" key="1">
    <citation type="submission" date="2021-03" db="EMBL/GenBank/DDBJ databases">
        <title>Oceanisphaera sp. nov., isolated from the intestine.</title>
        <authorList>
            <person name="Zhao L.-H."/>
            <person name="Shi L.-F."/>
        </authorList>
    </citation>
    <scope>NUCLEOTIDE SEQUENCE [LARGE SCALE GENOMIC DNA]</scope>
    <source>
        <strain evidence="2 3">DM8</strain>
    </source>
</reference>
<accession>A0ABS3NK84</accession>
<organism evidence="2 3">
    <name type="scientific">Oceanisphaera pacifica</name>
    <dbReference type="NCBI Taxonomy" id="2818389"/>
    <lineage>
        <taxon>Bacteria</taxon>
        <taxon>Pseudomonadati</taxon>
        <taxon>Pseudomonadota</taxon>
        <taxon>Gammaproteobacteria</taxon>
        <taxon>Aeromonadales</taxon>
        <taxon>Aeromonadaceae</taxon>
        <taxon>Oceanisphaera</taxon>
    </lineage>
</organism>
<dbReference type="Proteomes" id="UP000664882">
    <property type="component" value="Unassembled WGS sequence"/>
</dbReference>
<feature type="domain" description="HNH" evidence="1">
    <location>
        <begin position="103"/>
        <end position="144"/>
    </location>
</feature>
<dbReference type="CDD" id="cd00085">
    <property type="entry name" value="HNHc"/>
    <property type="match status" value="1"/>
</dbReference>
<comment type="caution">
    <text evidence="2">The sequence shown here is derived from an EMBL/GenBank/DDBJ whole genome shotgun (WGS) entry which is preliminary data.</text>
</comment>
<dbReference type="InterPro" id="IPR002711">
    <property type="entry name" value="HNH"/>
</dbReference>
<gene>
    <name evidence="2" type="ORF">J3U76_13945</name>
</gene>
<evidence type="ECO:0000313" key="2">
    <source>
        <dbReference type="EMBL" id="MBO1520712.1"/>
    </source>
</evidence>
<dbReference type="Pfam" id="PF01844">
    <property type="entry name" value="HNH"/>
    <property type="match status" value="1"/>
</dbReference>
<dbReference type="Gene3D" id="1.10.30.50">
    <property type="match status" value="1"/>
</dbReference>
<protein>
    <recommendedName>
        <fullName evidence="1">HNH domain-containing protein</fullName>
    </recommendedName>
</protein>
<dbReference type="RefSeq" id="WP_208006582.1">
    <property type="nucleotide sequence ID" value="NZ_JAGDFX010000023.1"/>
</dbReference>
<dbReference type="InterPro" id="IPR003615">
    <property type="entry name" value="HNH_nuc"/>
</dbReference>
<sequence>MKVIAKPDLVAKDVYETCISKVRNRALKERFLKISGSIEIAAREYQEKSEEQQWFLIESSDGVDGVVGKAEMEKVYTQRMVGKKAPGRALYDQLKNAAPNGICPLCGQRVVSTLDHFLPKSDFPSLIVVPLNLIPACSDCNKAKLDKVPGSESEQTLHPYYDDVTCEQWLFAEVKEESPGAIRFHTSDVDVYDEALNERIKFHFRELDLGSLYMSNANSTVTEIQFRLNRLHQKGGKNSVKAYLEEEEESRRNNHVNSWNTAAYQAMMNSEWFCDGGFNEFKSG</sequence>
<evidence type="ECO:0000313" key="3">
    <source>
        <dbReference type="Proteomes" id="UP000664882"/>
    </source>
</evidence>
<proteinExistence type="predicted"/>
<dbReference type="EMBL" id="JAGDFX010000023">
    <property type="protein sequence ID" value="MBO1520712.1"/>
    <property type="molecule type" value="Genomic_DNA"/>
</dbReference>
<evidence type="ECO:0000259" key="1">
    <source>
        <dbReference type="Pfam" id="PF01844"/>
    </source>
</evidence>